<dbReference type="Pfam" id="PF00117">
    <property type="entry name" value="GATase"/>
    <property type="match status" value="1"/>
</dbReference>
<organism evidence="3 4">
    <name type="scientific">Bythopirellula polymerisocia</name>
    <dbReference type="NCBI Taxonomy" id="2528003"/>
    <lineage>
        <taxon>Bacteria</taxon>
        <taxon>Pseudomonadati</taxon>
        <taxon>Planctomycetota</taxon>
        <taxon>Planctomycetia</taxon>
        <taxon>Pirellulales</taxon>
        <taxon>Lacipirellulaceae</taxon>
        <taxon>Bythopirellula</taxon>
    </lineage>
</organism>
<name>A0A5C6CHQ7_9BACT</name>
<evidence type="ECO:0000256" key="1">
    <source>
        <dbReference type="ARBA" id="ARBA00022962"/>
    </source>
</evidence>
<dbReference type="GO" id="GO:0005829">
    <property type="term" value="C:cytosol"/>
    <property type="evidence" value="ECO:0007669"/>
    <property type="project" value="TreeGrafter"/>
</dbReference>
<keyword evidence="4" id="KW-1185">Reference proteome</keyword>
<keyword evidence="3" id="KW-0808">Transferase</keyword>
<evidence type="ECO:0000313" key="4">
    <source>
        <dbReference type="Proteomes" id="UP000318437"/>
    </source>
</evidence>
<dbReference type="CDD" id="cd01743">
    <property type="entry name" value="GATase1_Anthranilate_Synthase"/>
    <property type="match status" value="1"/>
</dbReference>
<dbReference type="FunFam" id="3.40.50.880:FF:000003">
    <property type="entry name" value="Anthranilate synthase component II"/>
    <property type="match status" value="1"/>
</dbReference>
<dbReference type="GO" id="GO:0000162">
    <property type="term" value="P:L-tryptophan biosynthetic process"/>
    <property type="evidence" value="ECO:0007669"/>
    <property type="project" value="TreeGrafter"/>
</dbReference>
<dbReference type="PANTHER" id="PTHR43418">
    <property type="entry name" value="MULTIFUNCTIONAL TRYPTOPHAN BIOSYNTHESIS PROTEIN-RELATED"/>
    <property type="match status" value="1"/>
</dbReference>
<feature type="domain" description="Glutamine amidotransferase" evidence="2">
    <location>
        <begin position="3"/>
        <end position="186"/>
    </location>
</feature>
<gene>
    <name evidence="3" type="primary">pabA_2</name>
    <name evidence="3" type="ORF">Pla144_42720</name>
</gene>
<dbReference type="PRINTS" id="PR00097">
    <property type="entry name" value="ANTSNTHASEII"/>
</dbReference>
<dbReference type="InterPro" id="IPR050472">
    <property type="entry name" value="Anth_synth/Amidotransfase"/>
</dbReference>
<evidence type="ECO:0000313" key="3">
    <source>
        <dbReference type="EMBL" id="TWU22811.1"/>
    </source>
</evidence>
<accession>A0A5C6CHQ7</accession>
<dbReference type="PRINTS" id="PR00096">
    <property type="entry name" value="GATASE"/>
</dbReference>
<evidence type="ECO:0000259" key="2">
    <source>
        <dbReference type="Pfam" id="PF00117"/>
    </source>
</evidence>
<dbReference type="InterPro" id="IPR017926">
    <property type="entry name" value="GATASE"/>
</dbReference>
<dbReference type="PROSITE" id="PS51273">
    <property type="entry name" value="GATASE_TYPE_1"/>
    <property type="match status" value="1"/>
</dbReference>
<sequence>MILLIDNYDSFVHNLARYFRRLGQETLVIRNDVLTVQEITRLAPQAIVISPGPGTPHDAGISVDLVRRFRGEIPILGVCLGHQAIASAFGATIVRAKEPMHGRTSLVSHLGTPLFRQIPSPLTVCRYHSLIVDPITLPDELAVTAQSEDGTAMAIKHAQYPLVGVQFHPEATLTGFGFRLLANFLKIAGIGIDIESEIEQLSKSEFRFADRESVSLPVVPVTF</sequence>
<dbReference type="PANTHER" id="PTHR43418:SF4">
    <property type="entry name" value="MULTIFUNCTIONAL TRYPTOPHAN BIOSYNTHESIS PROTEIN"/>
    <property type="match status" value="1"/>
</dbReference>
<dbReference type="AlphaFoldDB" id="A0A5C6CHQ7"/>
<dbReference type="SUPFAM" id="SSF52317">
    <property type="entry name" value="Class I glutamine amidotransferase-like"/>
    <property type="match status" value="1"/>
</dbReference>
<dbReference type="NCBIfam" id="TIGR00566">
    <property type="entry name" value="trpG_papA"/>
    <property type="match status" value="1"/>
</dbReference>
<dbReference type="Proteomes" id="UP000318437">
    <property type="component" value="Unassembled WGS sequence"/>
</dbReference>
<keyword evidence="3" id="KW-0032">Aminotransferase</keyword>
<dbReference type="GO" id="GO:0004049">
    <property type="term" value="F:anthranilate synthase activity"/>
    <property type="evidence" value="ECO:0007669"/>
    <property type="project" value="TreeGrafter"/>
</dbReference>
<dbReference type="OrthoDB" id="9804328at2"/>
<dbReference type="InterPro" id="IPR029062">
    <property type="entry name" value="Class_I_gatase-like"/>
</dbReference>
<dbReference type="EMBL" id="SJPS01000007">
    <property type="protein sequence ID" value="TWU22811.1"/>
    <property type="molecule type" value="Genomic_DNA"/>
</dbReference>
<dbReference type="PRINTS" id="PR00099">
    <property type="entry name" value="CPSGATASE"/>
</dbReference>
<protein>
    <submittedName>
        <fullName evidence="3">Aminodeoxychorismate synthase component 2</fullName>
        <ecNumber evidence="3">2.6.1.85</ecNumber>
    </submittedName>
</protein>
<dbReference type="EC" id="2.6.1.85" evidence="3"/>
<dbReference type="Gene3D" id="3.40.50.880">
    <property type="match status" value="1"/>
</dbReference>
<dbReference type="GO" id="GO:0046820">
    <property type="term" value="F:4-amino-4-deoxychorismate synthase activity"/>
    <property type="evidence" value="ECO:0007669"/>
    <property type="project" value="UniProtKB-EC"/>
</dbReference>
<reference evidence="3 4" key="1">
    <citation type="submission" date="2019-02" db="EMBL/GenBank/DDBJ databases">
        <title>Deep-cultivation of Planctomycetes and their phenomic and genomic characterization uncovers novel biology.</title>
        <authorList>
            <person name="Wiegand S."/>
            <person name="Jogler M."/>
            <person name="Boedeker C."/>
            <person name="Pinto D."/>
            <person name="Vollmers J."/>
            <person name="Rivas-Marin E."/>
            <person name="Kohn T."/>
            <person name="Peeters S.H."/>
            <person name="Heuer A."/>
            <person name="Rast P."/>
            <person name="Oberbeckmann S."/>
            <person name="Bunk B."/>
            <person name="Jeske O."/>
            <person name="Meyerdierks A."/>
            <person name="Storesund J.E."/>
            <person name="Kallscheuer N."/>
            <person name="Luecker S."/>
            <person name="Lage O.M."/>
            <person name="Pohl T."/>
            <person name="Merkel B.J."/>
            <person name="Hornburger P."/>
            <person name="Mueller R.-W."/>
            <person name="Bruemmer F."/>
            <person name="Labrenz M."/>
            <person name="Spormann A.M."/>
            <person name="Op Den Camp H."/>
            <person name="Overmann J."/>
            <person name="Amann R."/>
            <person name="Jetten M.S.M."/>
            <person name="Mascher T."/>
            <person name="Medema M.H."/>
            <person name="Devos D.P."/>
            <person name="Kaster A.-K."/>
            <person name="Ovreas L."/>
            <person name="Rohde M."/>
            <person name="Galperin M.Y."/>
            <person name="Jogler C."/>
        </authorList>
    </citation>
    <scope>NUCLEOTIDE SEQUENCE [LARGE SCALE GENOMIC DNA]</scope>
    <source>
        <strain evidence="3 4">Pla144</strain>
    </source>
</reference>
<dbReference type="InterPro" id="IPR006221">
    <property type="entry name" value="TrpG/PapA_dom"/>
</dbReference>
<comment type="caution">
    <text evidence="3">The sequence shown here is derived from an EMBL/GenBank/DDBJ whole genome shotgun (WGS) entry which is preliminary data.</text>
</comment>
<keyword evidence="1" id="KW-0315">Glutamine amidotransferase</keyword>
<proteinExistence type="predicted"/>